<evidence type="ECO:0000313" key="1">
    <source>
        <dbReference type="EMBL" id="MBX54707.1"/>
    </source>
</evidence>
<proteinExistence type="predicted"/>
<protein>
    <submittedName>
        <fullName evidence="1">Uncharacterized protein</fullName>
    </submittedName>
</protein>
<organism evidence="1">
    <name type="scientific">Rhizophora mucronata</name>
    <name type="common">Asiatic mangrove</name>
    <dbReference type="NCBI Taxonomy" id="61149"/>
    <lineage>
        <taxon>Eukaryota</taxon>
        <taxon>Viridiplantae</taxon>
        <taxon>Streptophyta</taxon>
        <taxon>Embryophyta</taxon>
        <taxon>Tracheophyta</taxon>
        <taxon>Spermatophyta</taxon>
        <taxon>Magnoliopsida</taxon>
        <taxon>eudicotyledons</taxon>
        <taxon>Gunneridae</taxon>
        <taxon>Pentapetalae</taxon>
        <taxon>rosids</taxon>
        <taxon>fabids</taxon>
        <taxon>Malpighiales</taxon>
        <taxon>Rhizophoraceae</taxon>
        <taxon>Rhizophora</taxon>
    </lineage>
</organism>
<dbReference type="EMBL" id="GGEC01074223">
    <property type="protein sequence ID" value="MBX54707.1"/>
    <property type="molecule type" value="Transcribed_RNA"/>
</dbReference>
<reference evidence="1" key="1">
    <citation type="submission" date="2018-02" db="EMBL/GenBank/DDBJ databases">
        <title>Rhizophora mucronata_Transcriptome.</title>
        <authorList>
            <person name="Meera S.P."/>
            <person name="Sreeshan A."/>
            <person name="Augustine A."/>
        </authorList>
    </citation>
    <scope>NUCLEOTIDE SEQUENCE</scope>
    <source>
        <tissue evidence="1">Leaf</tissue>
    </source>
</reference>
<sequence>MWSKQNHFSFSEARKSECHINVRLAVLDYGMKIIMHLHLSFSHIEVRNQMKRAVL</sequence>
<name>A0A2P2PJ12_RHIMU</name>
<dbReference type="AlphaFoldDB" id="A0A2P2PJ12"/>
<accession>A0A2P2PJ12</accession>